<dbReference type="InterPro" id="IPR005829">
    <property type="entry name" value="Sugar_transporter_CS"/>
</dbReference>
<keyword evidence="3" id="KW-0813">Transport</keyword>
<dbReference type="PANTHER" id="PTHR48022">
    <property type="entry name" value="PLASTIDIC GLUCOSE TRANSPORTER 4"/>
    <property type="match status" value="1"/>
</dbReference>
<evidence type="ECO:0000313" key="10">
    <source>
        <dbReference type="EMBL" id="PSS24950.1"/>
    </source>
</evidence>
<keyword evidence="4 8" id="KW-0812">Transmembrane</keyword>
<proteinExistence type="inferred from homology"/>
<feature type="transmembrane region" description="Helical" evidence="8">
    <location>
        <begin position="430"/>
        <end position="448"/>
    </location>
</feature>
<dbReference type="InterPro" id="IPR003663">
    <property type="entry name" value="Sugar/inositol_transpt"/>
</dbReference>
<accession>A0A2T3B9J0</accession>
<dbReference type="EMBL" id="KZ679007">
    <property type="protein sequence ID" value="PSS24950.1"/>
    <property type="molecule type" value="Genomic_DNA"/>
</dbReference>
<evidence type="ECO:0000256" key="2">
    <source>
        <dbReference type="ARBA" id="ARBA00010992"/>
    </source>
</evidence>
<dbReference type="InterPro" id="IPR020846">
    <property type="entry name" value="MFS_dom"/>
</dbReference>
<dbReference type="OrthoDB" id="6133115at2759"/>
<comment type="subcellular location">
    <subcellularLocation>
        <location evidence="1">Membrane</location>
        <topology evidence="1">Multi-pass membrane protein</topology>
    </subcellularLocation>
</comment>
<gene>
    <name evidence="10" type="ORF">M430DRAFT_55809</name>
</gene>
<dbReference type="InParanoid" id="A0A2T3B9J0"/>
<feature type="transmembrane region" description="Helical" evidence="8">
    <location>
        <begin position="299"/>
        <end position="320"/>
    </location>
</feature>
<dbReference type="GeneID" id="36576644"/>
<feature type="region of interest" description="Disordered" evidence="7">
    <location>
        <begin position="487"/>
        <end position="510"/>
    </location>
</feature>
<dbReference type="PROSITE" id="PS50850">
    <property type="entry name" value="MFS"/>
    <property type="match status" value="1"/>
</dbReference>
<evidence type="ECO:0000256" key="6">
    <source>
        <dbReference type="ARBA" id="ARBA00023136"/>
    </source>
</evidence>
<evidence type="ECO:0000256" key="7">
    <source>
        <dbReference type="SAM" id="MobiDB-lite"/>
    </source>
</evidence>
<feature type="transmembrane region" description="Helical" evidence="8">
    <location>
        <begin position="396"/>
        <end position="418"/>
    </location>
</feature>
<evidence type="ECO:0000313" key="11">
    <source>
        <dbReference type="Proteomes" id="UP000241818"/>
    </source>
</evidence>
<dbReference type="Proteomes" id="UP000241818">
    <property type="component" value="Unassembled WGS sequence"/>
</dbReference>
<dbReference type="SUPFAM" id="SSF103473">
    <property type="entry name" value="MFS general substrate transporter"/>
    <property type="match status" value="1"/>
</dbReference>
<dbReference type="RefSeq" id="XP_024723549.1">
    <property type="nucleotide sequence ID" value="XM_024868563.1"/>
</dbReference>
<feature type="transmembrane region" description="Helical" evidence="8">
    <location>
        <begin position="171"/>
        <end position="191"/>
    </location>
</feature>
<evidence type="ECO:0000256" key="8">
    <source>
        <dbReference type="SAM" id="Phobius"/>
    </source>
</evidence>
<feature type="transmembrane region" description="Helical" evidence="8">
    <location>
        <begin position="107"/>
        <end position="129"/>
    </location>
</feature>
<feature type="transmembrane region" description="Helical" evidence="8">
    <location>
        <begin position="9"/>
        <end position="34"/>
    </location>
</feature>
<dbReference type="GO" id="GO:0016020">
    <property type="term" value="C:membrane"/>
    <property type="evidence" value="ECO:0007669"/>
    <property type="project" value="UniProtKB-SubCell"/>
</dbReference>
<keyword evidence="5 8" id="KW-1133">Transmembrane helix</keyword>
<name>A0A2T3B9J0_AMORE</name>
<evidence type="ECO:0000256" key="1">
    <source>
        <dbReference type="ARBA" id="ARBA00004141"/>
    </source>
</evidence>
<organism evidence="10 11">
    <name type="scientific">Amorphotheca resinae ATCC 22711</name>
    <dbReference type="NCBI Taxonomy" id="857342"/>
    <lineage>
        <taxon>Eukaryota</taxon>
        <taxon>Fungi</taxon>
        <taxon>Dikarya</taxon>
        <taxon>Ascomycota</taxon>
        <taxon>Pezizomycotina</taxon>
        <taxon>Leotiomycetes</taxon>
        <taxon>Helotiales</taxon>
        <taxon>Amorphothecaceae</taxon>
        <taxon>Amorphotheca</taxon>
    </lineage>
</organism>
<dbReference type="InterPro" id="IPR036259">
    <property type="entry name" value="MFS_trans_sf"/>
</dbReference>
<keyword evidence="11" id="KW-1185">Reference proteome</keyword>
<dbReference type="PRINTS" id="PR00171">
    <property type="entry name" value="SUGRTRNSPORT"/>
</dbReference>
<comment type="similarity">
    <text evidence="2">Belongs to the major facilitator superfamily. Sugar transporter (TC 2.A.1.1) family.</text>
</comment>
<evidence type="ECO:0000256" key="3">
    <source>
        <dbReference type="ARBA" id="ARBA00022448"/>
    </source>
</evidence>
<dbReference type="PROSITE" id="PS00217">
    <property type="entry name" value="SUGAR_TRANSPORT_2"/>
    <property type="match status" value="1"/>
</dbReference>
<dbReference type="GO" id="GO:0005351">
    <property type="term" value="F:carbohydrate:proton symporter activity"/>
    <property type="evidence" value="ECO:0007669"/>
    <property type="project" value="TreeGrafter"/>
</dbReference>
<feature type="compositionally biased region" description="Basic and acidic residues" evidence="7">
    <location>
        <begin position="487"/>
        <end position="496"/>
    </location>
</feature>
<feature type="transmembrane region" description="Helical" evidence="8">
    <location>
        <begin position="82"/>
        <end position="101"/>
    </location>
</feature>
<feature type="transmembrane region" description="Helical" evidence="8">
    <location>
        <begin position="54"/>
        <end position="75"/>
    </location>
</feature>
<dbReference type="PANTHER" id="PTHR48022:SF28">
    <property type="entry name" value="MAJOR FACILITATOR SUPERFAMILY (MFS) PROFILE DOMAIN-CONTAINING PROTEIN-RELATED"/>
    <property type="match status" value="1"/>
</dbReference>
<feature type="transmembrane region" description="Helical" evidence="8">
    <location>
        <begin position="269"/>
        <end position="287"/>
    </location>
</feature>
<evidence type="ECO:0000259" key="9">
    <source>
        <dbReference type="PROSITE" id="PS50850"/>
    </source>
</evidence>
<keyword evidence="6 8" id="KW-0472">Membrane</keyword>
<dbReference type="Gene3D" id="1.20.1250.20">
    <property type="entry name" value="MFS general substrate transporter like domains"/>
    <property type="match status" value="1"/>
</dbReference>
<dbReference type="InterPro" id="IPR005828">
    <property type="entry name" value="MFS_sugar_transport-like"/>
</dbReference>
<dbReference type="Pfam" id="PF00083">
    <property type="entry name" value="Sugar_tr"/>
    <property type="match status" value="1"/>
</dbReference>
<feature type="transmembrane region" description="Helical" evidence="8">
    <location>
        <begin position="332"/>
        <end position="351"/>
    </location>
</feature>
<feature type="transmembrane region" description="Helical" evidence="8">
    <location>
        <begin position="357"/>
        <end position="384"/>
    </location>
</feature>
<feature type="transmembrane region" description="Helical" evidence="8">
    <location>
        <begin position="141"/>
        <end position="159"/>
    </location>
</feature>
<sequence>MAAATGERLYWKALIGGSLGFVTFGWDAGVLGGVLLTDEFQSAMGYPDTTTTSMITSVFLLASWLGCMIIAAFGMLLGRRTWILIGCGVQVVGTIISASSYSSGQLIAGRVLIGVGNGFMTSMVPIYVAEMAVVTNRRGQGVNMMIAAASLGTALAYWVDFGMVFAKTQAVWRFPVAFQVFWAFATVAVLYSNPDTPRWFYAKGRTAEADSILERLYGKSITDSKVQQAKLDILASLELERTEAASLRIQDFIWDTSAMQSARRIRTGMILVGMAYLMGIDMIFYYTSTIFEVYIGLKALTASGLAAAATTVLAITNYMGVYWMEKFSRRTWLIVGAVSQTVFMASFTGLLSTPGPATGAAAAAMLFCWIAVFGPTWGPVTYVYSSEIMPLRYRHVGFALSVSCQWVMAFVTVFAGPIAIADPSVGWKTWIWFLVFNVIAIPYVYFFCPETRGRSLEEIDLIFISDSLRGTESAKVLEHTEDRVAVENMAETKDSGSDNAASADEKSSPV</sequence>
<feature type="domain" description="Major facilitator superfamily (MFS) profile" evidence="9">
    <location>
        <begin position="13"/>
        <end position="452"/>
    </location>
</feature>
<evidence type="ECO:0000256" key="5">
    <source>
        <dbReference type="ARBA" id="ARBA00022989"/>
    </source>
</evidence>
<reference evidence="10 11" key="1">
    <citation type="journal article" date="2018" name="New Phytol.">
        <title>Comparative genomics and transcriptomics depict ericoid mycorrhizal fungi as versatile saprotrophs and plant mutualists.</title>
        <authorList>
            <person name="Martino E."/>
            <person name="Morin E."/>
            <person name="Grelet G.A."/>
            <person name="Kuo A."/>
            <person name="Kohler A."/>
            <person name="Daghino S."/>
            <person name="Barry K.W."/>
            <person name="Cichocki N."/>
            <person name="Clum A."/>
            <person name="Dockter R.B."/>
            <person name="Hainaut M."/>
            <person name="Kuo R.C."/>
            <person name="LaButti K."/>
            <person name="Lindahl B.D."/>
            <person name="Lindquist E.A."/>
            <person name="Lipzen A."/>
            <person name="Khouja H.R."/>
            <person name="Magnuson J."/>
            <person name="Murat C."/>
            <person name="Ohm R.A."/>
            <person name="Singer S.W."/>
            <person name="Spatafora J.W."/>
            <person name="Wang M."/>
            <person name="Veneault-Fourrey C."/>
            <person name="Henrissat B."/>
            <person name="Grigoriev I.V."/>
            <person name="Martin F.M."/>
            <person name="Perotto S."/>
        </authorList>
    </citation>
    <scope>NUCLEOTIDE SEQUENCE [LARGE SCALE GENOMIC DNA]</scope>
    <source>
        <strain evidence="10 11">ATCC 22711</strain>
    </source>
</reference>
<dbReference type="AlphaFoldDB" id="A0A2T3B9J0"/>
<protein>
    <recommendedName>
        <fullName evidence="9">Major facilitator superfamily (MFS) profile domain-containing protein</fullName>
    </recommendedName>
</protein>
<dbReference type="STRING" id="857342.A0A2T3B9J0"/>
<evidence type="ECO:0000256" key="4">
    <source>
        <dbReference type="ARBA" id="ARBA00022692"/>
    </source>
</evidence>
<dbReference type="InterPro" id="IPR050360">
    <property type="entry name" value="MFS_Sugar_Transporters"/>
</dbReference>